<reference evidence="2 3" key="1">
    <citation type="submission" date="2017-10" db="EMBL/GenBank/DDBJ databases">
        <title>Bacillus sp. nov., a halophilic bacterium isolated from a Keqin Lake.</title>
        <authorList>
            <person name="Wang H."/>
        </authorList>
    </citation>
    <scope>NUCLEOTIDE SEQUENCE [LARGE SCALE GENOMIC DNA]</scope>
    <source>
        <strain evidence="2 3">KCTC 13187</strain>
    </source>
</reference>
<sequence length="219" mass="25032">MQLGGLMGGIYKISDMVMKLAYLNILWFLGVLSGLVVFGIMPATVSLFSVIRGWILNDDEMTIHKKFIETYKKDFFPSNILGLIILFVGYGFFINYQFLGSMNEESSLTLIILVGNILVAILLGIFLLFIFPIYVHFDMSLLKKIKLSVMLGIIYPHITLVFIITVFLFCLLFTFIPALIFFFSVSGVAYCLMGIYMKKINDIAEKYNRKEQVLKESFE</sequence>
<name>A0A3A9K2H3_9BACI</name>
<dbReference type="EMBL" id="PDOE01000005">
    <property type="protein sequence ID" value="RKL66917.1"/>
    <property type="molecule type" value="Genomic_DNA"/>
</dbReference>
<keyword evidence="1" id="KW-1133">Transmembrane helix</keyword>
<gene>
    <name evidence="2" type="ORF">CR203_13895</name>
</gene>
<keyword evidence="3" id="KW-1185">Reference proteome</keyword>
<evidence type="ECO:0008006" key="4">
    <source>
        <dbReference type="Google" id="ProtNLM"/>
    </source>
</evidence>
<evidence type="ECO:0000313" key="2">
    <source>
        <dbReference type="EMBL" id="RKL66917.1"/>
    </source>
</evidence>
<protein>
    <recommendedName>
        <fullName evidence="4">DUF624 domain-containing protein</fullName>
    </recommendedName>
</protein>
<keyword evidence="1" id="KW-0472">Membrane</keyword>
<dbReference type="Proteomes" id="UP000281498">
    <property type="component" value="Unassembled WGS sequence"/>
</dbReference>
<dbReference type="InterPro" id="IPR006938">
    <property type="entry name" value="DUF624"/>
</dbReference>
<feature type="transmembrane region" description="Helical" evidence="1">
    <location>
        <begin position="110"/>
        <end position="135"/>
    </location>
</feature>
<accession>A0A3A9K2H3</accession>
<evidence type="ECO:0000313" key="3">
    <source>
        <dbReference type="Proteomes" id="UP000281498"/>
    </source>
</evidence>
<organism evidence="2 3">
    <name type="scientific">Salipaludibacillus neizhouensis</name>
    <dbReference type="NCBI Taxonomy" id="885475"/>
    <lineage>
        <taxon>Bacteria</taxon>
        <taxon>Bacillati</taxon>
        <taxon>Bacillota</taxon>
        <taxon>Bacilli</taxon>
        <taxon>Bacillales</taxon>
        <taxon>Bacillaceae</taxon>
    </lineage>
</organism>
<keyword evidence="1" id="KW-0812">Transmembrane</keyword>
<feature type="transmembrane region" description="Helical" evidence="1">
    <location>
        <begin position="25"/>
        <end position="55"/>
    </location>
</feature>
<dbReference type="AlphaFoldDB" id="A0A3A9K2H3"/>
<feature type="transmembrane region" description="Helical" evidence="1">
    <location>
        <begin position="76"/>
        <end position="98"/>
    </location>
</feature>
<comment type="caution">
    <text evidence="2">The sequence shown here is derived from an EMBL/GenBank/DDBJ whole genome shotgun (WGS) entry which is preliminary data.</text>
</comment>
<feature type="transmembrane region" description="Helical" evidence="1">
    <location>
        <begin position="147"/>
        <end position="169"/>
    </location>
</feature>
<dbReference type="Pfam" id="PF04854">
    <property type="entry name" value="DUF624"/>
    <property type="match status" value="1"/>
</dbReference>
<proteinExistence type="predicted"/>
<feature type="transmembrane region" description="Helical" evidence="1">
    <location>
        <begin position="175"/>
        <end position="196"/>
    </location>
</feature>
<dbReference type="RefSeq" id="WP_110934664.1">
    <property type="nucleotide sequence ID" value="NZ_KZ614146.1"/>
</dbReference>
<evidence type="ECO:0000256" key="1">
    <source>
        <dbReference type="SAM" id="Phobius"/>
    </source>
</evidence>